<reference evidence="11" key="1">
    <citation type="journal article" date="2016" name="Nature">
        <title>The genome of the seagrass Zostera marina reveals angiosperm adaptation to the sea.</title>
        <authorList>
            <person name="Olsen J.L."/>
            <person name="Rouze P."/>
            <person name="Verhelst B."/>
            <person name="Lin Y.-C."/>
            <person name="Bayer T."/>
            <person name="Collen J."/>
            <person name="Dattolo E."/>
            <person name="De Paoli E."/>
            <person name="Dittami S."/>
            <person name="Maumus F."/>
            <person name="Michel G."/>
            <person name="Kersting A."/>
            <person name="Lauritano C."/>
            <person name="Lohaus R."/>
            <person name="Toepel M."/>
            <person name="Tonon T."/>
            <person name="Vanneste K."/>
            <person name="Amirebrahimi M."/>
            <person name="Brakel J."/>
            <person name="Bostroem C."/>
            <person name="Chovatia M."/>
            <person name="Grimwood J."/>
            <person name="Jenkins J.W."/>
            <person name="Jueterbock A."/>
            <person name="Mraz A."/>
            <person name="Stam W.T."/>
            <person name="Tice H."/>
            <person name="Bornberg-Bauer E."/>
            <person name="Green P.J."/>
            <person name="Pearson G.A."/>
            <person name="Procaccini G."/>
            <person name="Duarte C.M."/>
            <person name="Schmutz J."/>
            <person name="Reusch T.B.H."/>
            <person name="Van de Peer Y."/>
        </authorList>
    </citation>
    <scope>NUCLEOTIDE SEQUENCE [LARGE SCALE GENOMIC DNA]</scope>
    <source>
        <strain evidence="11">cv. Finnish</strain>
    </source>
</reference>
<keyword evidence="6" id="KW-0333">Golgi apparatus</keyword>
<dbReference type="GO" id="GO:0070971">
    <property type="term" value="C:endoplasmic reticulum exit site"/>
    <property type="evidence" value="ECO:0000318"/>
    <property type="project" value="GO_Central"/>
</dbReference>
<evidence type="ECO:0000259" key="9">
    <source>
        <dbReference type="Pfam" id="PF12932"/>
    </source>
</evidence>
<feature type="compositionally biased region" description="Low complexity" evidence="7">
    <location>
        <begin position="901"/>
        <end position="911"/>
    </location>
</feature>
<dbReference type="PANTHER" id="PTHR13402:SF6">
    <property type="entry name" value="SECRETORY 16, ISOFORM I"/>
    <property type="match status" value="1"/>
</dbReference>
<keyword evidence="4 6" id="KW-0256">Endoplasmic reticulum</keyword>
<dbReference type="InterPro" id="IPR024298">
    <property type="entry name" value="Sec16_Sec23-bd"/>
</dbReference>
<dbReference type="OMA" id="HSASNWE"/>
<feature type="compositionally biased region" description="Basic and acidic residues" evidence="7">
    <location>
        <begin position="421"/>
        <end position="431"/>
    </location>
</feature>
<feature type="compositionally biased region" description="Pro residues" evidence="7">
    <location>
        <begin position="1039"/>
        <end position="1051"/>
    </location>
</feature>
<feature type="region of interest" description="Disordered" evidence="7">
    <location>
        <begin position="1"/>
        <end position="22"/>
    </location>
</feature>
<dbReference type="GO" id="GO:0012507">
    <property type="term" value="C:ER to Golgi transport vesicle membrane"/>
    <property type="evidence" value="ECO:0000318"/>
    <property type="project" value="GO_Central"/>
</dbReference>
<keyword evidence="6" id="KW-0653">Protein transport</keyword>
<organism evidence="10 11">
    <name type="scientific">Zostera marina</name>
    <name type="common">Eelgrass</name>
    <dbReference type="NCBI Taxonomy" id="29655"/>
    <lineage>
        <taxon>Eukaryota</taxon>
        <taxon>Viridiplantae</taxon>
        <taxon>Streptophyta</taxon>
        <taxon>Embryophyta</taxon>
        <taxon>Tracheophyta</taxon>
        <taxon>Spermatophyta</taxon>
        <taxon>Magnoliopsida</taxon>
        <taxon>Liliopsida</taxon>
        <taxon>Zosteraceae</taxon>
        <taxon>Zostera</taxon>
    </lineage>
</organism>
<comment type="similarity">
    <text evidence="2 6">Belongs to the SEC16 family.</text>
</comment>
<dbReference type="Pfam" id="PF12931">
    <property type="entry name" value="TPR_Sec16"/>
    <property type="match status" value="1"/>
</dbReference>
<evidence type="ECO:0000256" key="6">
    <source>
        <dbReference type="RuleBase" id="RU364101"/>
    </source>
</evidence>
<dbReference type="InterPro" id="IPR024340">
    <property type="entry name" value="Sec16_CCD"/>
</dbReference>
<feature type="region of interest" description="Disordered" evidence="7">
    <location>
        <begin position="410"/>
        <end position="432"/>
    </location>
</feature>
<evidence type="ECO:0000256" key="3">
    <source>
        <dbReference type="ARBA" id="ARBA00022448"/>
    </source>
</evidence>
<accession>A0A0K9P320</accession>
<feature type="region of interest" description="Disordered" evidence="7">
    <location>
        <begin position="957"/>
        <end position="988"/>
    </location>
</feature>
<keyword evidence="3 6" id="KW-0813">Transport</keyword>
<dbReference type="GO" id="GO:0016192">
    <property type="term" value="P:vesicle-mediated transport"/>
    <property type="evidence" value="ECO:0007669"/>
    <property type="project" value="UniProtKB-KW"/>
</dbReference>
<evidence type="ECO:0000313" key="10">
    <source>
        <dbReference type="EMBL" id="KMZ62600.1"/>
    </source>
</evidence>
<dbReference type="GO" id="GO:0000139">
    <property type="term" value="C:Golgi membrane"/>
    <property type="evidence" value="ECO:0007669"/>
    <property type="project" value="UniProtKB-SubCell"/>
</dbReference>
<sequence length="1242" mass="137819">MGVLAEEEISSSSAFSDSSLCDGTKMGSCVDSDSKKEEEGRSTLDGYASNVRVVDWSVFSVGVEQSELQFSLEHDFSLEDCFDSVPSVSGTADLQSLVTSPNTADGISETSQIMLPDNTDVINEDSYIHSSKHSGTSVGTGDLQNWDNSYPGWKYDFSTAQWYQVGTSNSNTGVQSENWEKTNGGEKSHDGREISDVLVDSRTDSNCEESVVQTVTESLTNSMNAMLNSGSREITEYPLNMVFDPRYPGWYYDTNYQQWNTLESYTQSIQVTGNVSRNWSVPAMNDASLGSNVSERKSNSCGDNGGILHSTQNLEEHHSEEFHGLQVCKTTNNTLCQPTIDEHHPRNSFVSSGIRENHIEPQKSFNRAESTYTRFTQNNVEQIHNTVIPASHFISYNPTTYLQYPLSSEMTSSNPQFSGTPKKERSSEGRPPHGLVTFGFGGKFIIMKQASARLGSQNDDRWKVTMCNLMDVIGKGDDVSSTGFQSYKYFHTVCNQAFPGPLVGGNAASKDLNKWIDDRISSCETSLMDTKNIESLRLLLSLLKISYKHYGKLRSPYGSDSSLLESNSPEDEVTTLFGGAMKKSNHLKEYCNFTDCIGYFPSEELIQATSIQVQNLLVNGKRREALQCAQKGLLWGPALVLASQLGEKFYVDTVRQMAHHQFIFGSPLRTLFLLIAGQPADVFTTNNLSTNLSSGDSTSSQVIGSLNNAILDGWEENLAVITANRTKDDEFVIVHLGDCLWKEKCEVISAHTCYLLAEVNVEPYSDSARLCLIGADHWQYPRTYASPDAIQRTEFYEYSKVYGNPQFVLLSFQPYKLIYAYMLAEVGKVSDSLRYCQAITKTLKNLNRAPEVENLKTLVSSLVERLRTHQQGGYGPNLDPTKLVGKFLNSIDRSISSIMGSPPQSVSQISSSKEHDSFSAPPKVPSSRSTRDISSIISSPSLGKISEWASGSIKGLRNRSLSEPNFGRASNKLEFSDEQRKESSTVQSSMFRNIGSQLFEKTVGWVSRSNSGHQAKLGEQNKFYFDEKLKRWVEEGSDDPPPTTSPPPPPTFFQNNSPDYNINSAFKTQSISVIGELEQKLSTSSLDHHSPGIPPIPPTHNQFSSRGRGVRSRYVDTFNKESKTRITSAPIYSSPNTIKHTDLTNFFSPVSEKSTLEQDYYINENGSYRTQPPKLNSLQRHQSIDNFTPIVEEISKAGSLENIHGVSGDSSFPTLARATTWDGGFFDSKSNSPSSLLHEVEL</sequence>
<dbReference type="OrthoDB" id="8918678at2759"/>
<dbReference type="CDD" id="cd09233">
    <property type="entry name" value="ACE1-Sec16-like"/>
    <property type="match status" value="1"/>
</dbReference>
<evidence type="ECO:0000256" key="1">
    <source>
        <dbReference type="ARBA" id="ARBA00004240"/>
    </source>
</evidence>
<evidence type="ECO:0000313" key="11">
    <source>
        <dbReference type="Proteomes" id="UP000036987"/>
    </source>
</evidence>
<protein>
    <recommendedName>
        <fullName evidence="6">Protein transport protein sec16</fullName>
    </recommendedName>
</protein>
<feature type="region of interest" description="Disordered" evidence="7">
    <location>
        <begin position="898"/>
        <end position="932"/>
    </location>
</feature>
<keyword evidence="6" id="KW-0472">Membrane</keyword>
<gene>
    <name evidence="10" type="ORF">ZOSMA_450G00120</name>
</gene>
<comment type="caution">
    <text evidence="10">The sequence shown here is derived from an EMBL/GenBank/DDBJ whole genome shotgun (WGS) entry which is preliminary data.</text>
</comment>
<dbReference type="GO" id="GO:0015031">
    <property type="term" value="P:protein transport"/>
    <property type="evidence" value="ECO:0007669"/>
    <property type="project" value="UniProtKB-KW"/>
</dbReference>
<dbReference type="Gene3D" id="1.25.40.1030">
    <property type="match status" value="1"/>
</dbReference>
<dbReference type="GO" id="GO:0007030">
    <property type="term" value="P:Golgi organization"/>
    <property type="evidence" value="ECO:0000318"/>
    <property type="project" value="GO_Central"/>
</dbReference>
<evidence type="ECO:0000256" key="2">
    <source>
        <dbReference type="ARBA" id="ARBA00005927"/>
    </source>
</evidence>
<keyword evidence="5 6" id="KW-0931">ER-Golgi transport</keyword>
<dbReference type="STRING" id="29655.A0A0K9P320"/>
<feature type="domain" description="Sec16 central conserved" evidence="9">
    <location>
        <begin position="434"/>
        <end position="551"/>
    </location>
</feature>
<dbReference type="GO" id="GO:0070973">
    <property type="term" value="P:protein localization to endoplasmic reticulum exit site"/>
    <property type="evidence" value="ECO:0000318"/>
    <property type="project" value="GO_Central"/>
</dbReference>
<dbReference type="AlphaFoldDB" id="A0A0K9P320"/>
<dbReference type="Proteomes" id="UP000036987">
    <property type="component" value="Unassembled WGS sequence"/>
</dbReference>
<keyword evidence="11" id="KW-1185">Reference proteome</keyword>
<dbReference type="Pfam" id="PF12932">
    <property type="entry name" value="Sec16"/>
    <property type="match status" value="1"/>
</dbReference>
<comment type="subcellular location">
    <subcellularLocation>
        <location evidence="1">Endoplasmic reticulum</location>
    </subcellularLocation>
    <subcellularLocation>
        <location evidence="6">Golgi apparatus membrane</location>
    </subcellularLocation>
</comment>
<proteinExistence type="inferred from homology"/>
<evidence type="ECO:0000256" key="7">
    <source>
        <dbReference type="SAM" id="MobiDB-lite"/>
    </source>
</evidence>
<name>A0A0K9P320_ZOSMR</name>
<feature type="region of interest" description="Disordered" evidence="7">
    <location>
        <begin position="169"/>
        <end position="191"/>
    </location>
</feature>
<feature type="compositionally biased region" description="Basic and acidic residues" evidence="7">
    <location>
        <begin position="178"/>
        <end position="191"/>
    </location>
</feature>
<feature type="compositionally biased region" description="Polar residues" evidence="7">
    <location>
        <begin position="410"/>
        <end position="419"/>
    </location>
</feature>
<feature type="region of interest" description="Disordered" evidence="7">
    <location>
        <begin position="1034"/>
        <end position="1058"/>
    </location>
</feature>
<feature type="compositionally biased region" description="Low complexity" evidence="7">
    <location>
        <begin position="10"/>
        <end position="19"/>
    </location>
</feature>
<feature type="domain" description="Sec16 Sec23-binding" evidence="8">
    <location>
        <begin position="613"/>
        <end position="897"/>
    </location>
</feature>
<feature type="compositionally biased region" description="Basic and acidic residues" evidence="7">
    <location>
        <begin position="974"/>
        <end position="983"/>
    </location>
</feature>
<evidence type="ECO:0000259" key="8">
    <source>
        <dbReference type="Pfam" id="PF12931"/>
    </source>
</evidence>
<dbReference type="PANTHER" id="PTHR13402">
    <property type="entry name" value="RGPR-RELATED"/>
    <property type="match status" value="1"/>
</dbReference>
<evidence type="ECO:0000256" key="5">
    <source>
        <dbReference type="ARBA" id="ARBA00022892"/>
    </source>
</evidence>
<evidence type="ECO:0000256" key="4">
    <source>
        <dbReference type="ARBA" id="ARBA00022824"/>
    </source>
</evidence>
<dbReference type="EMBL" id="LFYR01001331">
    <property type="protein sequence ID" value="KMZ62600.1"/>
    <property type="molecule type" value="Genomic_DNA"/>
</dbReference>